<organism evidence="1">
    <name type="scientific">Medicago truncatula</name>
    <name type="common">Barrel medic</name>
    <name type="synonym">Medicago tribuloides</name>
    <dbReference type="NCBI Taxonomy" id="3880"/>
    <lineage>
        <taxon>Eukaryota</taxon>
        <taxon>Viridiplantae</taxon>
        <taxon>Streptophyta</taxon>
        <taxon>Embryophyta</taxon>
        <taxon>Tracheophyta</taxon>
        <taxon>Spermatophyta</taxon>
        <taxon>Magnoliopsida</taxon>
        <taxon>eudicotyledons</taxon>
        <taxon>Gunneridae</taxon>
        <taxon>Pentapetalae</taxon>
        <taxon>rosids</taxon>
        <taxon>fabids</taxon>
        <taxon>Fabales</taxon>
        <taxon>Fabaceae</taxon>
        <taxon>Papilionoideae</taxon>
        <taxon>50 kb inversion clade</taxon>
        <taxon>NPAAA clade</taxon>
        <taxon>Hologalegina</taxon>
        <taxon>IRL clade</taxon>
        <taxon>Trifolieae</taxon>
        <taxon>Medicago</taxon>
    </lineage>
</organism>
<sequence>MVVGGGSGAVVGEPSRLRRRAGNESVPFFIFFRPLFFFSLPLSDFKLKNYFYQAV</sequence>
<gene>
    <name evidence="1" type="ORF">MtrDRAFT_AC147431g63v2</name>
</gene>
<name>Q1S5I1_MEDTR</name>
<protein>
    <submittedName>
        <fullName evidence="1">Uncharacterized protein</fullName>
    </submittedName>
</protein>
<proteinExistence type="predicted"/>
<reference evidence="1" key="1">
    <citation type="submission" date="2006-03" db="EMBL/GenBank/DDBJ databases">
        <authorList>
            <person name="Qin B."/>
            <person name="Lin S."/>
            <person name="Roe B.A."/>
        </authorList>
    </citation>
    <scope>NUCLEOTIDE SEQUENCE</scope>
</reference>
<dbReference type="EMBL" id="AC147431">
    <property type="protein sequence ID" value="ABE88125.1"/>
    <property type="molecule type" value="Genomic_DNA"/>
</dbReference>
<accession>Q1S5I1</accession>
<evidence type="ECO:0000313" key="1">
    <source>
        <dbReference type="EMBL" id="ABE88125.1"/>
    </source>
</evidence>
<dbReference type="AlphaFoldDB" id="Q1S5I1"/>
<reference evidence="1" key="2">
    <citation type="submission" date="2006-04" db="EMBL/GenBank/DDBJ databases">
        <authorList>
            <consortium name="The International Medicago Genome Annotation Group"/>
        </authorList>
    </citation>
    <scope>NUCLEOTIDE SEQUENCE</scope>
</reference>